<dbReference type="SUPFAM" id="SSF56925">
    <property type="entry name" value="OMPA-like"/>
    <property type="match status" value="1"/>
</dbReference>
<keyword evidence="5 11" id="KW-0732">Signal</keyword>
<evidence type="ECO:0000313" key="14">
    <source>
        <dbReference type="Proteomes" id="UP000245765"/>
    </source>
</evidence>
<dbReference type="PANTHER" id="PTHR30329:SF21">
    <property type="entry name" value="LIPOPROTEIN YIAD-RELATED"/>
    <property type="match status" value="1"/>
</dbReference>
<dbReference type="PRINTS" id="PR01021">
    <property type="entry name" value="OMPADOMAIN"/>
</dbReference>
<dbReference type="GO" id="GO:0009279">
    <property type="term" value="C:cell outer membrane"/>
    <property type="evidence" value="ECO:0007669"/>
    <property type="project" value="UniProtKB-SubCell"/>
</dbReference>
<reference evidence="14" key="1">
    <citation type="submission" date="2018-05" db="EMBL/GenBank/DDBJ databases">
        <authorList>
            <person name="Du Z."/>
            <person name="Wang X."/>
        </authorList>
    </citation>
    <scope>NUCLEOTIDE SEQUENCE [LARGE SCALE GENOMIC DNA]</scope>
    <source>
        <strain evidence="14">CQN31</strain>
    </source>
</reference>
<dbReference type="RefSeq" id="WP_109872783.1">
    <property type="nucleotide sequence ID" value="NZ_QGNA01000005.1"/>
</dbReference>
<dbReference type="OrthoDB" id="189250at2"/>
<organism evidence="13 14">
    <name type="scientific">Falsiroseomonas bella</name>
    <dbReference type="NCBI Taxonomy" id="2184016"/>
    <lineage>
        <taxon>Bacteria</taxon>
        <taxon>Pseudomonadati</taxon>
        <taxon>Pseudomonadota</taxon>
        <taxon>Alphaproteobacteria</taxon>
        <taxon>Acetobacterales</taxon>
        <taxon>Roseomonadaceae</taxon>
        <taxon>Falsiroseomonas</taxon>
    </lineage>
</organism>
<dbReference type="CDD" id="cd07185">
    <property type="entry name" value="OmpA_C-like"/>
    <property type="match status" value="1"/>
</dbReference>
<dbReference type="Gene3D" id="2.40.160.20">
    <property type="match status" value="1"/>
</dbReference>
<sequence length="375" mass="39691">MSWKKAALAATALMLPVAAQAQTAPFGLNLAGFYVGAAAGVNLRTDSDITLSGGAVTGPFGVGIGNQNGSASWDPGYALILNMGYGFGNGLRLEGEFSFRSDNVDSVGGLGRQQYWRSAGMASTYAFMANAYYDFRVDWPVIPYVGAGIGYAITSYDQLTTTTNGSPAPFPNQTNIAGDDGQFAYQFIVGASMPIGSVPGLALTAEYRYFATLDNELNATRYQPAGFSRGSAEVENASNTFLLGVRYTFGVTPPPPPVVPAAAPAPARTFLVFFDFDRANLTERARQIIAEAANSSRSAGVTRIEVSGHTDTVGSASYNQGLSVRRANAVAAELERLGVPRSSMVIQGFGFTRLLVPTGPGVREPQNRRVEIVLR</sequence>
<evidence type="ECO:0000256" key="2">
    <source>
        <dbReference type="ARBA" id="ARBA00022448"/>
    </source>
</evidence>
<accession>A0A317FC85</accession>
<dbReference type="Proteomes" id="UP000245765">
    <property type="component" value="Unassembled WGS sequence"/>
</dbReference>
<keyword evidence="9" id="KW-0998">Cell outer membrane</keyword>
<dbReference type="Pfam" id="PF13505">
    <property type="entry name" value="OMP_b-brl"/>
    <property type="match status" value="1"/>
</dbReference>
<comment type="caution">
    <text evidence="13">The sequence shown here is derived from an EMBL/GenBank/DDBJ whole genome shotgun (WGS) entry which is preliminary data.</text>
</comment>
<dbReference type="InterPro" id="IPR050330">
    <property type="entry name" value="Bact_OuterMem_StrucFunc"/>
</dbReference>
<feature type="signal peptide" evidence="11">
    <location>
        <begin position="1"/>
        <end position="21"/>
    </location>
</feature>
<dbReference type="GO" id="GO:0015288">
    <property type="term" value="F:porin activity"/>
    <property type="evidence" value="ECO:0007669"/>
    <property type="project" value="UniProtKB-KW"/>
</dbReference>
<evidence type="ECO:0000256" key="1">
    <source>
        <dbReference type="ARBA" id="ARBA00004571"/>
    </source>
</evidence>
<dbReference type="InterPro" id="IPR027385">
    <property type="entry name" value="Beta-barrel_OMP"/>
</dbReference>
<evidence type="ECO:0000256" key="6">
    <source>
        <dbReference type="ARBA" id="ARBA00023065"/>
    </source>
</evidence>
<keyword evidence="4" id="KW-0812">Transmembrane</keyword>
<dbReference type="Pfam" id="PF00691">
    <property type="entry name" value="OmpA"/>
    <property type="match status" value="1"/>
</dbReference>
<dbReference type="SUPFAM" id="SSF103088">
    <property type="entry name" value="OmpA-like"/>
    <property type="match status" value="1"/>
</dbReference>
<dbReference type="InterPro" id="IPR011250">
    <property type="entry name" value="OMP/PagP_B-barrel"/>
</dbReference>
<evidence type="ECO:0000259" key="12">
    <source>
        <dbReference type="PROSITE" id="PS51123"/>
    </source>
</evidence>
<keyword evidence="14" id="KW-1185">Reference proteome</keyword>
<evidence type="ECO:0000256" key="8">
    <source>
        <dbReference type="ARBA" id="ARBA00023136"/>
    </source>
</evidence>
<dbReference type="Gene3D" id="3.30.1330.60">
    <property type="entry name" value="OmpA-like domain"/>
    <property type="match status" value="1"/>
</dbReference>
<keyword evidence="3" id="KW-1134">Transmembrane beta strand</keyword>
<feature type="domain" description="OmpA-like" evidence="12">
    <location>
        <begin position="261"/>
        <end position="375"/>
    </location>
</feature>
<dbReference type="EMBL" id="QGNA01000005">
    <property type="protein sequence ID" value="PWS35138.1"/>
    <property type="molecule type" value="Genomic_DNA"/>
</dbReference>
<dbReference type="AlphaFoldDB" id="A0A317FC85"/>
<dbReference type="PROSITE" id="PS51123">
    <property type="entry name" value="OMPA_2"/>
    <property type="match status" value="1"/>
</dbReference>
<dbReference type="GO" id="GO:0006811">
    <property type="term" value="P:monoatomic ion transport"/>
    <property type="evidence" value="ECO:0007669"/>
    <property type="project" value="UniProtKB-KW"/>
</dbReference>
<keyword evidence="8 10" id="KW-0472">Membrane</keyword>
<evidence type="ECO:0000256" key="4">
    <source>
        <dbReference type="ARBA" id="ARBA00022692"/>
    </source>
</evidence>
<dbReference type="InterPro" id="IPR036737">
    <property type="entry name" value="OmpA-like_sf"/>
</dbReference>
<evidence type="ECO:0000256" key="11">
    <source>
        <dbReference type="SAM" id="SignalP"/>
    </source>
</evidence>
<feature type="chain" id="PRO_5016273771" description="OmpA-like domain-containing protein" evidence="11">
    <location>
        <begin position="22"/>
        <end position="375"/>
    </location>
</feature>
<evidence type="ECO:0000256" key="7">
    <source>
        <dbReference type="ARBA" id="ARBA00023114"/>
    </source>
</evidence>
<protein>
    <recommendedName>
        <fullName evidence="12">OmpA-like domain-containing protein</fullName>
    </recommendedName>
</protein>
<proteinExistence type="predicted"/>
<dbReference type="GO" id="GO:0046930">
    <property type="term" value="C:pore complex"/>
    <property type="evidence" value="ECO:0007669"/>
    <property type="project" value="UniProtKB-KW"/>
</dbReference>
<keyword evidence="7" id="KW-0626">Porin</keyword>
<keyword evidence="6" id="KW-0406">Ion transport</keyword>
<gene>
    <name evidence="13" type="ORF">DFH01_22770</name>
</gene>
<evidence type="ECO:0000256" key="10">
    <source>
        <dbReference type="PROSITE-ProRule" id="PRU00473"/>
    </source>
</evidence>
<dbReference type="InterPro" id="IPR006664">
    <property type="entry name" value="OMP_bac"/>
</dbReference>
<dbReference type="InterPro" id="IPR006665">
    <property type="entry name" value="OmpA-like"/>
</dbReference>
<evidence type="ECO:0000313" key="13">
    <source>
        <dbReference type="EMBL" id="PWS35138.1"/>
    </source>
</evidence>
<keyword evidence="2" id="KW-0813">Transport</keyword>
<evidence type="ECO:0000256" key="9">
    <source>
        <dbReference type="ARBA" id="ARBA00023237"/>
    </source>
</evidence>
<evidence type="ECO:0000256" key="5">
    <source>
        <dbReference type="ARBA" id="ARBA00022729"/>
    </source>
</evidence>
<name>A0A317FC85_9PROT</name>
<comment type="subcellular location">
    <subcellularLocation>
        <location evidence="1">Cell outer membrane</location>
        <topology evidence="1">Multi-pass membrane protein</topology>
    </subcellularLocation>
</comment>
<dbReference type="PANTHER" id="PTHR30329">
    <property type="entry name" value="STATOR ELEMENT OF FLAGELLAR MOTOR COMPLEX"/>
    <property type="match status" value="1"/>
</dbReference>
<evidence type="ECO:0000256" key="3">
    <source>
        <dbReference type="ARBA" id="ARBA00022452"/>
    </source>
</evidence>